<dbReference type="PANTHER" id="PTHR34477:SF1">
    <property type="entry name" value="UPF0213 PROTEIN YHBQ"/>
    <property type="match status" value="1"/>
</dbReference>
<comment type="similarity">
    <text evidence="1">Belongs to the UPF0213 family.</text>
</comment>
<dbReference type="CDD" id="cd10449">
    <property type="entry name" value="GIY-YIG_SLX1_like"/>
    <property type="match status" value="1"/>
</dbReference>
<dbReference type="Gene3D" id="3.40.1440.10">
    <property type="entry name" value="GIY-YIG endonuclease"/>
    <property type="match status" value="1"/>
</dbReference>
<dbReference type="InterPro" id="IPR035901">
    <property type="entry name" value="GIY-YIG_endonuc_sf"/>
</dbReference>
<dbReference type="InterPro" id="IPR000305">
    <property type="entry name" value="GIY-YIG_endonuc"/>
</dbReference>
<comment type="caution">
    <text evidence="3">The sequence shown here is derived from an EMBL/GenBank/DDBJ whole genome shotgun (WGS) entry which is preliminary data.</text>
</comment>
<dbReference type="Proteomes" id="UP000034810">
    <property type="component" value="Unassembled WGS sequence"/>
</dbReference>
<proteinExistence type="inferred from homology"/>
<dbReference type="InterPro" id="IPR050190">
    <property type="entry name" value="UPF0213_domain"/>
</dbReference>
<sequence>MSYHYVYVLNSREDGDNYVGCTDNLNKRLKQHNLGQVYSTRKRRPLDLVYAEIFLNQQDAYEREKFLKSGWGKNYLKRVLKNYWSKKLGG</sequence>
<protein>
    <submittedName>
        <fullName evidence="3">Excinuclease ABC C subunit domain protein</fullName>
    </submittedName>
</protein>
<evidence type="ECO:0000259" key="2">
    <source>
        <dbReference type="PROSITE" id="PS50164"/>
    </source>
</evidence>
<name>A0A0G1C7V8_9BACT</name>
<dbReference type="AlphaFoldDB" id="A0A0G1C7V8"/>
<dbReference type="PROSITE" id="PS50164">
    <property type="entry name" value="GIY_YIG"/>
    <property type="match status" value="1"/>
</dbReference>
<organism evidence="3 4">
    <name type="scientific">Candidatus Wolfebacteria bacterium GW2011_GWC1_43_10</name>
    <dbReference type="NCBI Taxonomy" id="1619011"/>
    <lineage>
        <taxon>Bacteria</taxon>
        <taxon>Candidatus Wolfeibacteriota</taxon>
    </lineage>
</organism>
<dbReference type="SUPFAM" id="SSF82771">
    <property type="entry name" value="GIY-YIG endonuclease"/>
    <property type="match status" value="1"/>
</dbReference>
<dbReference type="PANTHER" id="PTHR34477">
    <property type="entry name" value="UPF0213 PROTEIN YHBQ"/>
    <property type="match status" value="1"/>
</dbReference>
<feature type="domain" description="GIY-YIG" evidence="2">
    <location>
        <begin position="2"/>
        <end position="77"/>
    </location>
</feature>
<evidence type="ECO:0000256" key="1">
    <source>
        <dbReference type="ARBA" id="ARBA00007435"/>
    </source>
</evidence>
<gene>
    <name evidence="3" type="ORF">UV58_C0020G0006</name>
</gene>
<dbReference type="Pfam" id="PF01541">
    <property type="entry name" value="GIY-YIG"/>
    <property type="match status" value="1"/>
</dbReference>
<reference evidence="3 4" key="1">
    <citation type="journal article" date="2015" name="Nature">
        <title>rRNA introns, odd ribosomes, and small enigmatic genomes across a large radiation of phyla.</title>
        <authorList>
            <person name="Brown C.T."/>
            <person name="Hug L.A."/>
            <person name="Thomas B.C."/>
            <person name="Sharon I."/>
            <person name="Castelle C.J."/>
            <person name="Singh A."/>
            <person name="Wilkins M.J."/>
            <person name="Williams K.H."/>
            <person name="Banfield J.F."/>
        </authorList>
    </citation>
    <scope>NUCLEOTIDE SEQUENCE [LARGE SCALE GENOMIC DNA]</scope>
</reference>
<evidence type="ECO:0000313" key="3">
    <source>
        <dbReference type="EMBL" id="KKS81514.1"/>
    </source>
</evidence>
<evidence type="ECO:0000313" key="4">
    <source>
        <dbReference type="Proteomes" id="UP000034810"/>
    </source>
</evidence>
<accession>A0A0G1C7V8</accession>
<dbReference type="EMBL" id="LCFA01000020">
    <property type="protein sequence ID" value="KKS81514.1"/>
    <property type="molecule type" value="Genomic_DNA"/>
</dbReference>